<feature type="compositionally biased region" description="Low complexity" evidence="1">
    <location>
        <begin position="1"/>
        <end position="10"/>
    </location>
</feature>
<dbReference type="EMBL" id="JACHLK010000001">
    <property type="protein sequence ID" value="MBB6557936.1"/>
    <property type="molecule type" value="Genomic_DNA"/>
</dbReference>
<evidence type="ECO:0000256" key="1">
    <source>
        <dbReference type="SAM" id="MobiDB-lite"/>
    </source>
</evidence>
<comment type="caution">
    <text evidence="2">The sequence shown here is derived from an EMBL/GenBank/DDBJ whole genome shotgun (WGS) entry which is preliminary data.</text>
</comment>
<sequence>MAATDTAAVPPAVPPPSPEEIQRSKRRFGSAVSNAIDAPPRPVWEMLRSYTGPSVEGIDSDVALLAGLSFCASSRWLPDVLWQMRSQGTASGDALQQLDARHTQASVLCVRLSDQDYALRTDILRLHARAGDADAQLNFQFVGPRGLIGSEGYAGTPQSEAQLAAWGQEVLDYARQALLNDTHRAVSTLAWLHDEGPPIPPNPAFSAFRDPVEGHAYRILMARMFRNPQNLADFMQREVARLPPVQVAQGRVRAEAIAQGLAAQLAAQGKALPHGLLGLAAAPATATPRQQPVPSPFAAQ</sequence>
<accession>A0A7X0P9V9</accession>
<dbReference type="RefSeq" id="WP_184855348.1">
    <property type="nucleotide sequence ID" value="NZ_JACHLK010000001.1"/>
</dbReference>
<organism evidence="2 3">
    <name type="scientific">Acidovorax soli</name>
    <dbReference type="NCBI Taxonomy" id="592050"/>
    <lineage>
        <taxon>Bacteria</taxon>
        <taxon>Pseudomonadati</taxon>
        <taxon>Pseudomonadota</taxon>
        <taxon>Betaproteobacteria</taxon>
        <taxon>Burkholderiales</taxon>
        <taxon>Comamonadaceae</taxon>
        <taxon>Acidovorax</taxon>
    </lineage>
</organism>
<reference evidence="2 3" key="1">
    <citation type="submission" date="2020-08" db="EMBL/GenBank/DDBJ databases">
        <title>Functional genomics of gut bacteria from endangered species of beetles.</title>
        <authorList>
            <person name="Carlos-Shanley C."/>
        </authorList>
    </citation>
    <scope>NUCLEOTIDE SEQUENCE [LARGE SCALE GENOMIC DNA]</scope>
    <source>
        <strain evidence="2 3">S00198</strain>
    </source>
</reference>
<evidence type="ECO:0000313" key="3">
    <source>
        <dbReference type="Proteomes" id="UP000575083"/>
    </source>
</evidence>
<dbReference type="AlphaFoldDB" id="A0A7X0P9V9"/>
<dbReference type="Proteomes" id="UP000575083">
    <property type="component" value="Unassembled WGS sequence"/>
</dbReference>
<evidence type="ECO:0000313" key="2">
    <source>
        <dbReference type="EMBL" id="MBB6557936.1"/>
    </source>
</evidence>
<keyword evidence="3" id="KW-1185">Reference proteome</keyword>
<name>A0A7X0P9V9_9BURK</name>
<protein>
    <submittedName>
        <fullName evidence="2">Uncharacterized protein</fullName>
    </submittedName>
</protein>
<proteinExistence type="predicted"/>
<feature type="region of interest" description="Disordered" evidence="1">
    <location>
        <begin position="1"/>
        <end position="34"/>
    </location>
</feature>
<gene>
    <name evidence="2" type="ORF">HNP48_000600</name>
</gene>